<feature type="region of interest" description="Disordered" evidence="8">
    <location>
        <begin position="1"/>
        <end position="47"/>
    </location>
</feature>
<dbReference type="PROSITE" id="PS51292">
    <property type="entry name" value="ZF_RING_CH"/>
    <property type="match status" value="1"/>
</dbReference>
<dbReference type="InterPro" id="IPR013083">
    <property type="entry name" value="Znf_RING/FYVE/PHD"/>
</dbReference>
<keyword evidence="4" id="KW-0863">Zinc-finger</keyword>
<evidence type="ECO:0000259" key="10">
    <source>
        <dbReference type="PROSITE" id="PS51292"/>
    </source>
</evidence>
<feature type="region of interest" description="Disordered" evidence="8">
    <location>
        <begin position="506"/>
        <end position="533"/>
    </location>
</feature>
<evidence type="ECO:0000256" key="3">
    <source>
        <dbReference type="ARBA" id="ARBA00022723"/>
    </source>
</evidence>
<keyword evidence="2 9" id="KW-0812">Transmembrane</keyword>
<keyword evidence="12" id="KW-1185">Reference proteome</keyword>
<keyword evidence="3" id="KW-0479">Metal-binding</keyword>
<evidence type="ECO:0000256" key="2">
    <source>
        <dbReference type="ARBA" id="ARBA00022692"/>
    </source>
</evidence>
<evidence type="ECO:0000256" key="7">
    <source>
        <dbReference type="ARBA" id="ARBA00023136"/>
    </source>
</evidence>
<feature type="compositionally biased region" description="Low complexity" evidence="8">
    <location>
        <begin position="341"/>
        <end position="359"/>
    </location>
</feature>
<evidence type="ECO:0000256" key="6">
    <source>
        <dbReference type="ARBA" id="ARBA00022989"/>
    </source>
</evidence>
<dbReference type="PANTHER" id="PTHR46283">
    <property type="entry name" value="E3 UBIQUITIN-PROTEIN LIGASE MARCH5"/>
    <property type="match status" value="1"/>
</dbReference>
<dbReference type="Proteomes" id="UP001342314">
    <property type="component" value="Unassembled WGS sequence"/>
</dbReference>
<feature type="region of interest" description="Disordered" evidence="8">
    <location>
        <begin position="326"/>
        <end position="363"/>
    </location>
</feature>
<accession>A0AAV5GUE4</accession>
<feature type="compositionally biased region" description="Basic and acidic residues" evidence="8">
    <location>
        <begin position="330"/>
        <end position="339"/>
    </location>
</feature>
<comment type="subcellular location">
    <subcellularLocation>
        <location evidence="1">Membrane</location>
        <topology evidence="1">Multi-pass membrane protein</topology>
    </subcellularLocation>
</comment>
<dbReference type="Gene3D" id="3.30.40.10">
    <property type="entry name" value="Zinc/RING finger domain, C3HC4 (zinc finger)"/>
    <property type="match status" value="1"/>
</dbReference>
<evidence type="ECO:0000256" key="9">
    <source>
        <dbReference type="SAM" id="Phobius"/>
    </source>
</evidence>
<keyword evidence="5" id="KW-0862">Zinc</keyword>
<sequence length="541" mass="57455">MLPSQQLPRRARALPHDDADLAPPPRAVPTSPTPTAAPAPPRQQAQQSAAEPVQTCWICHTDSLEEPDRRLVHACSCSLVAHPDCLLAWLTTQAATQAQAPRCPVCAASITVRERTSDALRLYRRLRAQADRASLAVAVGGVAASAWFVAAAYGAWALKVFMGDHVTQALLLRHENGLPWRYWLNLPLIPFTLVLSRTPLIDSLLPFLPLTLVLSNHAHSSPALWDPVGLDDLTLRYPPSPTLTVCLLPWLRLAYLRLRHRVFHAVLGRKKRYRGLAGVFEEAAEDEAAAADILAAGGADGQARRRGAEALELVATIEVEVDDAAAGADAHGRARREEGEGAAAAQHPPAPAAAAAQPALGGGPQTVSSRLRVGLGRLTSLVLGALAFPALSALAGSALFYLAARGDPSLRAVRLLRRALGVSALLAATSPPSASSARSAAASWFGAGWIRQLTQAPAGRRAGALVVDPKWVRNTLGAGLVLVLRDAVELTAGVLENRRRASRTIVETPFRPGRDAEDESRASSSGGTDRHGRDAVVHNFL</sequence>
<dbReference type="GO" id="GO:0016020">
    <property type="term" value="C:membrane"/>
    <property type="evidence" value="ECO:0007669"/>
    <property type="project" value="UniProtKB-SubCell"/>
</dbReference>
<evidence type="ECO:0000256" key="8">
    <source>
        <dbReference type="SAM" id="MobiDB-lite"/>
    </source>
</evidence>
<evidence type="ECO:0000256" key="4">
    <source>
        <dbReference type="ARBA" id="ARBA00022771"/>
    </source>
</evidence>
<feature type="transmembrane region" description="Helical" evidence="9">
    <location>
        <begin position="378"/>
        <end position="404"/>
    </location>
</feature>
<dbReference type="SUPFAM" id="SSF57850">
    <property type="entry name" value="RING/U-box"/>
    <property type="match status" value="1"/>
</dbReference>
<dbReference type="InterPro" id="IPR011016">
    <property type="entry name" value="Znf_RING-CH"/>
</dbReference>
<protein>
    <recommendedName>
        <fullName evidence="10">RING-CH-type domain-containing protein</fullName>
    </recommendedName>
</protein>
<name>A0AAV5GUE4_9BASI</name>
<feature type="compositionally biased region" description="Basic and acidic residues" evidence="8">
    <location>
        <begin position="512"/>
        <end position="521"/>
    </location>
</feature>
<dbReference type="Pfam" id="PF12906">
    <property type="entry name" value="RINGv"/>
    <property type="match status" value="1"/>
</dbReference>
<feature type="compositionally biased region" description="Pro residues" evidence="8">
    <location>
        <begin position="22"/>
        <end position="41"/>
    </location>
</feature>
<feature type="transmembrane region" description="Helical" evidence="9">
    <location>
        <begin position="133"/>
        <end position="158"/>
    </location>
</feature>
<comment type="caution">
    <text evidence="11">The sequence shown here is derived from an EMBL/GenBank/DDBJ whole genome shotgun (WGS) entry which is preliminary data.</text>
</comment>
<organism evidence="11 12">
    <name type="scientific">Rhodotorula paludigena</name>
    <dbReference type="NCBI Taxonomy" id="86838"/>
    <lineage>
        <taxon>Eukaryota</taxon>
        <taxon>Fungi</taxon>
        <taxon>Dikarya</taxon>
        <taxon>Basidiomycota</taxon>
        <taxon>Pucciniomycotina</taxon>
        <taxon>Microbotryomycetes</taxon>
        <taxon>Sporidiobolales</taxon>
        <taxon>Sporidiobolaceae</taxon>
        <taxon>Rhodotorula</taxon>
    </lineage>
</organism>
<dbReference type="SMART" id="SM00744">
    <property type="entry name" value="RINGv"/>
    <property type="match status" value="1"/>
</dbReference>
<reference evidence="11 12" key="1">
    <citation type="submission" date="2021-12" db="EMBL/GenBank/DDBJ databases">
        <title>High titer production of polyol ester of fatty acids by Rhodotorula paludigena BS15 towards product separation-free biomass refinery.</title>
        <authorList>
            <person name="Mano J."/>
            <person name="Ono H."/>
            <person name="Tanaka T."/>
            <person name="Naito K."/>
            <person name="Sushida H."/>
            <person name="Ike M."/>
            <person name="Tokuyasu K."/>
            <person name="Kitaoka M."/>
        </authorList>
    </citation>
    <scope>NUCLEOTIDE SEQUENCE [LARGE SCALE GENOMIC DNA]</scope>
    <source>
        <strain evidence="11 12">BS15</strain>
    </source>
</reference>
<evidence type="ECO:0000313" key="12">
    <source>
        <dbReference type="Proteomes" id="UP001342314"/>
    </source>
</evidence>
<evidence type="ECO:0000313" key="11">
    <source>
        <dbReference type="EMBL" id="GJN93843.1"/>
    </source>
</evidence>
<evidence type="ECO:0000256" key="5">
    <source>
        <dbReference type="ARBA" id="ARBA00022833"/>
    </source>
</evidence>
<dbReference type="AlphaFoldDB" id="A0AAV5GUE4"/>
<keyword evidence="6 9" id="KW-1133">Transmembrane helix</keyword>
<gene>
    <name evidence="11" type="ORF">Rhopal_006902-T1</name>
</gene>
<dbReference type="GO" id="GO:0008270">
    <property type="term" value="F:zinc ion binding"/>
    <property type="evidence" value="ECO:0007669"/>
    <property type="project" value="UniProtKB-KW"/>
</dbReference>
<keyword evidence="7 9" id="KW-0472">Membrane</keyword>
<dbReference type="EMBL" id="BQKY01000015">
    <property type="protein sequence ID" value="GJN93843.1"/>
    <property type="molecule type" value="Genomic_DNA"/>
</dbReference>
<feature type="domain" description="RING-CH-type" evidence="10">
    <location>
        <begin position="48"/>
        <end position="113"/>
    </location>
</feature>
<evidence type="ECO:0000256" key="1">
    <source>
        <dbReference type="ARBA" id="ARBA00004141"/>
    </source>
</evidence>
<proteinExistence type="predicted"/>